<protein>
    <submittedName>
        <fullName evidence="1">Uncharacterized protein</fullName>
    </submittedName>
</protein>
<dbReference type="Proteomes" id="UP000501690">
    <property type="component" value="Linkage Group LG7"/>
</dbReference>
<sequence length="74" mass="8133">MELLAMVASMVRVGGDVVARGLCLWRVLFPANCTPVRFMDAKAWVHESRFGDSMVVTLMVQRGCAMAGSGREAW</sequence>
<gene>
    <name evidence="1" type="ORF">DEO72_LG7g771</name>
</gene>
<dbReference type="AlphaFoldDB" id="A0A4D6MDJ7"/>
<evidence type="ECO:0000313" key="1">
    <source>
        <dbReference type="EMBL" id="QCD99489.1"/>
    </source>
</evidence>
<evidence type="ECO:0000313" key="2">
    <source>
        <dbReference type="Proteomes" id="UP000501690"/>
    </source>
</evidence>
<organism evidence="1 2">
    <name type="scientific">Vigna unguiculata</name>
    <name type="common">Cowpea</name>
    <dbReference type="NCBI Taxonomy" id="3917"/>
    <lineage>
        <taxon>Eukaryota</taxon>
        <taxon>Viridiplantae</taxon>
        <taxon>Streptophyta</taxon>
        <taxon>Embryophyta</taxon>
        <taxon>Tracheophyta</taxon>
        <taxon>Spermatophyta</taxon>
        <taxon>Magnoliopsida</taxon>
        <taxon>eudicotyledons</taxon>
        <taxon>Gunneridae</taxon>
        <taxon>Pentapetalae</taxon>
        <taxon>rosids</taxon>
        <taxon>fabids</taxon>
        <taxon>Fabales</taxon>
        <taxon>Fabaceae</taxon>
        <taxon>Papilionoideae</taxon>
        <taxon>50 kb inversion clade</taxon>
        <taxon>NPAAA clade</taxon>
        <taxon>indigoferoid/millettioid clade</taxon>
        <taxon>Phaseoleae</taxon>
        <taxon>Vigna</taxon>
    </lineage>
</organism>
<accession>A0A4D6MDJ7</accession>
<dbReference type="EMBL" id="CP039351">
    <property type="protein sequence ID" value="QCD99489.1"/>
    <property type="molecule type" value="Genomic_DNA"/>
</dbReference>
<name>A0A4D6MDJ7_VIGUN</name>
<proteinExistence type="predicted"/>
<keyword evidence="2" id="KW-1185">Reference proteome</keyword>
<reference evidence="1 2" key="1">
    <citation type="submission" date="2019-04" db="EMBL/GenBank/DDBJ databases">
        <title>An improved genome assembly and genetic linkage map for asparagus bean, Vigna unguiculata ssp. sesquipedialis.</title>
        <authorList>
            <person name="Xia Q."/>
            <person name="Zhang R."/>
            <person name="Dong Y."/>
        </authorList>
    </citation>
    <scope>NUCLEOTIDE SEQUENCE [LARGE SCALE GENOMIC DNA]</scope>
    <source>
        <tissue evidence="1">Leaf</tissue>
    </source>
</reference>